<dbReference type="EMBL" id="JAMWBK010000004">
    <property type="protein sequence ID" value="KAJ8905770.1"/>
    <property type="molecule type" value="Genomic_DNA"/>
</dbReference>
<evidence type="ECO:0000256" key="7">
    <source>
        <dbReference type="ARBA" id="ARBA00022824"/>
    </source>
</evidence>
<evidence type="ECO:0000256" key="10">
    <source>
        <dbReference type="ARBA" id="ARBA00023180"/>
    </source>
</evidence>
<dbReference type="Pfam" id="PF25293">
    <property type="entry name" value="Beta-prop_EMC1_N"/>
    <property type="match status" value="1"/>
</dbReference>
<dbReference type="Pfam" id="PF07774">
    <property type="entry name" value="EMC1_C"/>
    <property type="match status" value="1"/>
</dbReference>
<evidence type="ECO:0000259" key="13">
    <source>
        <dbReference type="Pfam" id="PF07774"/>
    </source>
</evidence>
<feature type="domain" description="ER membrane protein complex subunit 1 C-terminal" evidence="13">
    <location>
        <begin position="685"/>
        <end position="911"/>
    </location>
</feature>
<keyword evidence="6 12" id="KW-0732">Signal</keyword>
<keyword evidence="8 11" id="KW-1133">Transmembrane helix</keyword>
<evidence type="ECO:0000313" key="15">
    <source>
        <dbReference type="EMBL" id="KAJ8905770.1"/>
    </source>
</evidence>
<dbReference type="InterPro" id="IPR011678">
    <property type="entry name" value="EMC1_C"/>
</dbReference>
<accession>A0AAV8UT87</accession>
<evidence type="ECO:0000256" key="3">
    <source>
        <dbReference type="ARBA" id="ARBA00011276"/>
    </source>
</evidence>
<dbReference type="InterPro" id="IPR058545">
    <property type="entry name" value="Beta-prop_EMC1_1st"/>
</dbReference>
<dbReference type="InterPro" id="IPR026895">
    <property type="entry name" value="EMC1"/>
</dbReference>
<gene>
    <name evidence="15" type="ORF">NDN08_002275</name>
</gene>
<dbReference type="PANTHER" id="PTHR21573:SF0">
    <property type="entry name" value="ER MEMBRANE PROTEIN COMPLEX SUBUNIT 1"/>
    <property type="match status" value="1"/>
</dbReference>
<evidence type="ECO:0000256" key="5">
    <source>
        <dbReference type="ARBA" id="ARBA00022692"/>
    </source>
</evidence>
<dbReference type="PANTHER" id="PTHR21573">
    <property type="entry name" value="ER MEMBRANE PROTEIN COMPLEX SUBUNIT 1"/>
    <property type="match status" value="1"/>
</dbReference>
<dbReference type="AlphaFoldDB" id="A0AAV8UT87"/>
<evidence type="ECO:0000256" key="8">
    <source>
        <dbReference type="ARBA" id="ARBA00022989"/>
    </source>
</evidence>
<evidence type="ECO:0000256" key="4">
    <source>
        <dbReference type="ARBA" id="ARBA00020824"/>
    </source>
</evidence>
<sequence>MAVFKRLVWSFLLLVVWIEGCFAKIDVVGRSVESSEWSTLGIGAPSSVFFSPSRTGPLYLGTDIGVVAALSRDKGRILWRYLPPEFSESVSKIILNEHDRYLAAESIQKSGMISIRVFSSSDGTLLWQREVCKLSGKAKVHVEIVGDEQLGILCCDNEISLRSLRDGSIIAEMTSCEASDLVQGIGSWKDESGDTVASVIGFNELSKKTFIADLQSTQMSTEQGMLTFTRRKEFEDISSCDRDGFVQINRYMFACSAENALYLFDLRAQSSHTVHDSQPYKIDSSYPISSDTMQYRDAFGEVRVVNLESFETFALSDVSIAHNELCASGDIIATSKIQSEGKELTISMYRASESSTFIDAPDEKVAGSVRRCYLSSFTSEIVSVTSGGDVVMSSFDKNKQSIKWIREEAIAYVTDAMFGSSLPNEEGDDGDWTSTSFAQHWYDWIRSKLFEHVSTEEHRAVVLLSSKGKMFGLSTKDGKKLWSREIASSEVSWNSRLFKLDDSRVAAVSSATWTSIAEFLNTTSGEEYAKPFSERFAFVNSIPLNSSLVILGSNGENIAAPDSKKEENLRDVYWVNSNRDGKSIQGYRAGEVISGGWQVAPPPGERFALLKSIPEEGEFIASATRPTGNRRVLHKYINRMAVAAITSPEEGDQGVTVYLIDAVRGKVLDTAHHVNGTGPVSLVRCENWIVYSFWDVARKSDQIYVIDYFEPRQDWFPKEIGPAVLKAVTGGEIEKELPTTPHAIPNPVAARIGFEVDGRITGLDVTTTERAITMRSIVVHLDKSRIVVLPKEVLDPRRPVGVPTEEHRAEMLMPYNPFISLLVGSVYASKDLLIPGLRNSFTAPVRGRESSSHVLASGIDIFHTVLAPAGKFDALTDEFMYTTVQIALVIMIMSTLVLRILSSKLMRSRAWLQG</sequence>
<feature type="signal peptide" evidence="12">
    <location>
        <begin position="1"/>
        <end position="23"/>
    </location>
</feature>
<dbReference type="SMART" id="SM00564">
    <property type="entry name" value="PQQ"/>
    <property type="match status" value="2"/>
</dbReference>
<comment type="subcellular location">
    <subcellularLocation>
        <location evidence="1">Endoplasmic reticulum membrane</location>
        <topology evidence="1">Single-pass type I membrane protein</topology>
    </subcellularLocation>
</comment>
<keyword evidence="16" id="KW-1185">Reference proteome</keyword>
<comment type="subunit">
    <text evidence="3">Component of the ER membrane protein complex (EMC).</text>
</comment>
<feature type="chain" id="PRO_5043989849" description="ER membrane protein complex subunit 1" evidence="12">
    <location>
        <begin position="24"/>
        <end position="914"/>
    </location>
</feature>
<dbReference type="InterPro" id="IPR015943">
    <property type="entry name" value="WD40/YVTN_repeat-like_dom_sf"/>
</dbReference>
<comment type="caution">
    <text evidence="15">The sequence shown here is derived from an EMBL/GenBank/DDBJ whole genome shotgun (WGS) entry which is preliminary data.</text>
</comment>
<evidence type="ECO:0000256" key="11">
    <source>
        <dbReference type="SAM" id="Phobius"/>
    </source>
</evidence>
<dbReference type="InterPro" id="IPR011047">
    <property type="entry name" value="Quinoprotein_ADH-like_sf"/>
</dbReference>
<evidence type="ECO:0000256" key="12">
    <source>
        <dbReference type="SAM" id="SignalP"/>
    </source>
</evidence>
<dbReference type="Gene3D" id="2.130.10.10">
    <property type="entry name" value="YVTN repeat-like/Quinoprotein amine dehydrogenase"/>
    <property type="match status" value="1"/>
</dbReference>
<reference evidence="15 16" key="1">
    <citation type="journal article" date="2023" name="Nat. Commun.">
        <title>Origin of minicircular mitochondrial genomes in red algae.</title>
        <authorList>
            <person name="Lee Y."/>
            <person name="Cho C.H."/>
            <person name="Lee Y.M."/>
            <person name="Park S.I."/>
            <person name="Yang J.H."/>
            <person name="West J.A."/>
            <person name="Bhattacharya D."/>
            <person name="Yoon H.S."/>
        </authorList>
    </citation>
    <scope>NUCLEOTIDE SEQUENCE [LARGE SCALE GENOMIC DNA]</scope>
    <source>
        <strain evidence="15 16">CCMP1338</strain>
        <tissue evidence="15">Whole cell</tissue>
    </source>
</reference>
<keyword evidence="5 11" id="KW-0812">Transmembrane</keyword>
<evidence type="ECO:0000256" key="2">
    <source>
        <dbReference type="ARBA" id="ARBA00007904"/>
    </source>
</evidence>
<dbReference type="Proteomes" id="UP001157974">
    <property type="component" value="Unassembled WGS sequence"/>
</dbReference>
<comment type="similarity">
    <text evidence="2">Belongs to the EMC1 family.</text>
</comment>
<name>A0AAV8UT87_9RHOD</name>
<evidence type="ECO:0000256" key="9">
    <source>
        <dbReference type="ARBA" id="ARBA00023136"/>
    </source>
</evidence>
<proteinExistence type="inferred from homology"/>
<evidence type="ECO:0000256" key="6">
    <source>
        <dbReference type="ARBA" id="ARBA00022729"/>
    </source>
</evidence>
<dbReference type="InterPro" id="IPR018391">
    <property type="entry name" value="PQQ_b-propeller_rpt"/>
</dbReference>
<evidence type="ECO:0000259" key="14">
    <source>
        <dbReference type="Pfam" id="PF25293"/>
    </source>
</evidence>
<evidence type="ECO:0000256" key="1">
    <source>
        <dbReference type="ARBA" id="ARBA00004115"/>
    </source>
</evidence>
<evidence type="ECO:0000313" key="16">
    <source>
        <dbReference type="Proteomes" id="UP001157974"/>
    </source>
</evidence>
<dbReference type="SUPFAM" id="SSF50998">
    <property type="entry name" value="Quinoprotein alcohol dehydrogenase-like"/>
    <property type="match status" value="1"/>
</dbReference>
<keyword evidence="9 11" id="KW-0472">Membrane</keyword>
<dbReference type="GO" id="GO:0072546">
    <property type="term" value="C:EMC complex"/>
    <property type="evidence" value="ECO:0007669"/>
    <property type="project" value="InterPro"/>
</dbReference>
<keyword evidence="7" id="KW-0256">Endoplasmic reticulum</keyword>
<feature type="transmembrane region" description="Helical" evidence="11">
    <location>
        <begin position="879"/>
        <end position="901"/>
    </location>
</feature>
<keyword evidence="10" id="KW-0325">Glycoprotein</keyword>
<organism evidence="15 16">
    <name type="scientific">Rhodosorus marinus</name>
    <dbReference type="NCBI Taxonomy" id="101924"/>
    <lineage>
        <taxon>Eukaryota</taxon>
        <taxon>Rhodophyta</taxon>
        <taxon>Stylonematophyceae</taxon>
        <taxon>Stylonematales</taxon>
        <taxon>Stylonemataceae</taxon>
        <taxon>Rhodosorus</taxon>
    </lineage>
</organism>
<protein>
    <recommendedName>
        <fullName evidence="4">ER membrane protein complex subunit 1</fullName>
    </recommendedName>
</protein>
<feature type="domain" description="EMC1 first beta-propeller" evidence="14">
    <location>
        <begin position="37"/>
        <end position="408"/>
    </location>
</feature>
<dbReference type="GO" id="GO:0034975">
    <property type="term" value="P:protein folding in endoplasmic reticulum"/>
    <property type="evidence" value="ECO:0007669"/>
    <property type="project" value="TreeGrafter"/>
</dbReference>